<dbReference type="Gene3D" id="1.25.40.10">
    <property type="entry name" value="Tetratricopeptide repeat domain"/>
    <property type="match status" value="1"/>
</dbReference>
<keyword evidence="9" id="KW-1185">Reference proteome</keyword>
<dbReference type="GO" id="GO:0006335">
    <property type="term" value="P:DNA replication-dependent chromatin assembly"/>
    <property type="evidence" value="ECO:0007669"/>
    <property type="project" value="TreeGrafter"/>
</dbReference>
<feature type="compositionally biased region" description="Basic and acidic residues" evidence="7">
    <location>
        <begin position="114"/>
        <end position="223"/>
    </location>
</feature>
<evidence type="ECO:0000256" key="3">
    <source>
        <dbReference type="ARBA" id="ARBA00022737"/>
    </source>
</evidence>
<proteinExistence type="inferred from homology"/>
<evidence type="ECO:0000256" key="1">
    <source>
        <dbReference type="ARBA" id="ARBA00004123"/>
    </source>
</evidence>
<feature type="repeat" description="TPR" evidence="6">
    <location>
        <begin position="353"/>
        <end position="386"/>
    </location>
</feature>
<evidence type="ECO:0000256" key="4">
    <source>
        <dbReference type="ARBA" id="ARBA00022803"/>
    </source>
</evidence>
<keyword evidence="5" id="KW-0539">Nucleus</keyword>
<dbReference type="AlphaFoldDB" id="A0A8W8IJQ4"/>
<evidence type="ECO:0008006" key="10">
    <source>
        <dbReference type="Google" id="ProtNLM"/>
    </source>
</evidence>
<feature type="compositionally biased region" description="Acidic residues" evidence="7">
    <location>
        <begin position="224"/>
        <end position="270"/>
    </location>
</feature>
<keyword evidence="4 6" id="KW-0802">TPR repeat</keyword>
<keyword evidence="3" id="KW-0677">Repeat</keyword>
<organism evidence="8 9">
    <name type="scientific">Magallana gigas</name>
    <name type="common">Pacific oyster</name>
    <name type="synonym">Crassostrea gigas</name>
    <dbReference type="NCBI Taxonomy" id="29159"/>
    <lineage>
        <taxon>Eukaryota</taxon>
        <taxon>Metazoa</taxon>
        <taxon>Spiralia</taxon>
        <taxon>Lophotrochozoa</taxon>
        <taxon>Mollusca</taxon>
        <taxon>Bivalvia</taxon>
        <taxon>Autobranchia</taxon>
        <taxon>Pteriomorphia</taxon>
        <taxon>Ostreida</taxon>
        <taxon>Ostreoidea</taxon>
        <taxon>Ostreidae</taxon>
        <taxon>Magallana</taxon>
    </lineage>
</organism>
<evidence type="ECO:0000256" key="5">
    <source>
        <dbReference type="ARBA" id="ARBA00023242"/>
    </source>
</evidence>
<reference evidence="8" key="1">
    <citation type="submission" date="2022-08" db="UniProtKB">
        <authorList>
            <consortium name="EnsemblMetazoa"/>
        </authorList>
    </citation>
    <scope>IDENTIFICATION</scope>
    <source>
        <strain evidence="8">05x7-T-G4-1.051#20</strain>
    </source>
</reference>
<dbReference type="OrthoDB" id="5587616at2759"/>
<feature type="region of interest" description="Disordered" evidence="7">
    <location>
        <begin position="90"/>
        <end position="281"/>
    </location>
</feature>
<dbReference type="OMA" id="IAECHYK"/>
<dbReference type="SMART" id="SM00028">
    <property type="entry name" value="TPR"/>
    <property type="match status" value="2"/>
</dbReference>
<evidence type="ECO:0000256" key="6">
    <source>
        <dbReference type="PROSITE-ProRule" id="PRU00339"/>
    </source>
</evidence>
<feature type="region of interest" description="Disordered" evidence="7">
    <location>
        <begin position="459"/>
        <end position="542"/>
    </location>
</feature>
<accession>A0A8W8IJQ4</accession>
<dbReference type="PROSITE" id="PS50005">
    <property type="entry name" value="TPR"/>
    <property type="match status" value="2"/>
</dbReference>
<protein>
    <recommendedName>
        <fullName evidence="10">Nuclear autoantigenic sperm protein</fullName>
    </recommendedName>
</protein>
<feature type="compositionally biased region" description="Basic and acidic residues" evidence="7">
    <location>
        <begin position="401"/>
        <end position="412"/>
    </location>
</feature>
<evidence type="ECO:0000313" key="9">
    <source>
        <dbReference type="Proteomes" id="UP000005408"/>
    </source>
</evidence>
<dbReference type="InterPro" id="IPR019734">
    <property type="entry name" value="TPR_rpt"/>
</dbReference>
<comment type="similarity">
    <text evidence="2">Belongs to the NASP family.</text>
</comment>
<feature type="repeat" description="TPR" evidence="6">
    <location>
        <begin position="311"/>
        <end position="344"/>
    </location>
</feature>
<feature type="compositionally biased region" description="Basic and acidic residues" evidence="7">
    <location>
        <begin position="485"/>
        <end position="531"/>
    </location>
</feature>
<dbReference type="EnsemblMetazoa" id="G1434.6">
    <property type="protein sequence ID" value="G1434.6:cds"/>
    <property type="gene ID" value="G1434"/>
</dbReference>
<dbReference type="Proteomes" id="UP000005408">
    <property type="component" value="Unassembled WGS sequence"/>
</dbReference>
<evidence type="ECO:0000256" key="7">
    <source>
        <dbReference type="SAM" id="MobiDB-lite"/>
    </source>
</evidence>
<dbReference type="EnsemblMetazoa" id="G1434.3">
    <property type="protein sequence ID" value="G1434.3:cds"/>
    <property type="gene ID" value="G1434"/>
</dbReference>
<name>A0A8W8IJQ4_MAGGI</name>
<dbReference type="InterPro" id="IPR011990">
    <property type="entry name" value="TPR-like_helical_dom_sf"/>
</dbReference>
<feature type="region of interest" description="Disordered" evidence="7">
    <location>
        <begin position="393"/>
        <end position="412"/>
    </location>
</feature>
<dbReference type="GO" id="GO:0034080">
    <property type="term" value="P:CENP-A containing chromatin assembly"/>
    <property type="evidence" value="ECO:0007669"/>
    <property type="project" value="TreeGrafter"/>
</dbReference>
<comment type="subcellular location">
    <subcellularLocation>
        <location evidence="1">Nucleus</location>
    </subcellularLocation>
</comment>
<dbReference type="PANTHER" id="PTHR15081">
    <property type="entry name" value="NUCLEAR AUTOANTIGENIC SPERM PROTEIN NASP -RELATED"/>
    <property type="match status" value="1"/>
</dbReference>
<dbReference type="InterPro" id="IPR051730">
    <property type="entry name" value="NASP-like"/>
</dbReference>
<dbReference type="SUPFAM" id="SSF48452">
    <property type="entry name" value="TPR-like"/>
    <property type="match status" value="1"/>
</dbReference>
<dbReference type="GO" id="GO:0042393">
    <property type="term" value="F:histone binding"/>
    <property type="evidence" value="ECO:0007669"/>
    <property type="project" value="TreeGrafter"/>
</dbReference>
<evidence type="ECO:0000313" key="8">
    <source>
        <dbReference type="EnsemblMetazoa" id="G1434.3:cds"/>
    </source>
</evidence>
<dbReference type="PANTHER" id="PTHR15081:SF1">
    <property type="entry name" value="NUCLEAR AUTOANTIGENIC SPERM PROTEIN"/>
    <property type="match status" value="1"/>
</dbReference>
<evidence type="ECO:0000256" key="2">
    <source>
        <dbReference type="ARBA" id="ARBA00008402"/>
    </source>
</evidence>
<sequence>MDTPGTSSSSDKERMEAAETAITMLAQGKRNMVCGEIPNAVNQFQEACKVLAKAYGETAKECAEAYFYYGQSLLDLARMETGVLGNALQGVPEEEETEEDSKPSEQFEPVELNGEDREKLRMEVYDAMSENKEGAKEEGKECEKKEGKDKMETDDEKSKKESEKDESKKESEQDESKKESEKDESKKESEQEKSKMETDQEKGKSDDEPVKNGTVDGEKKEGKEGEEEEEGEGDEEGEDEGETGGEGDTAEEGETAEEGDTAEESQEETEGGEKKENPDDISNLQLAWEMLELAKVIYLKEEDKKSKLKAAESFLKLGEISLETENYEQALSDFQECLKIQEAELEPDDRLLAETHYQLGLAHGFNKQYDESIDQYRKAIKVMEAKIGKLKKTVEDGTQGKGKEPQAADDPIKAAQQEIKDLEEILPDIRGKIEDMEEEKKNIDELKSITKDTLAAVASELKPAESSEPKKAASDISHLVRRKRKPEEESAEADTKKTRQEEGSGDTEKNGTANDKSESAMESDTKKKESMDVSEPPTAVAS</sequence>
<dbReference type="GO" id="GO:0005654">
    <property type="term" value="C:nucleoplasm"/>
    <property type="evidence" value="ECO:0007669"/>
    <property type="project" value="TreeGrafter"/>
</dbReference>
<feature type="compositionally biased region" description="Basic and acidic residues" evidence="7">
    <location>
        <begin position="462"/>
        <end position="473"/>
    </location>
</feature>
<dbReference type="Pfam" id="PF13424">
    <property type="entry name" value="TPR_12"/>
    <property type="match status" value="1"/>
</dbReference>